<dbReference type="RefSeq" id="WP_009116886.1">
    <property type="nucleotide sequence ID" value="NZ_JH165159.1"/>
</dbReference>
<reference evidence="1 2" key="1">
    <citation type="submission" date="2011-06" db="EMBL/GenBank/DDBJ databases">
        <authorList>
            <person name="Muzny D."/>
            <person name="Qin X."/>
            <person name="Deng J."/>
            <person name="Jiang H."/>
            <person name="Liu Y."/>
            <person name="Qu J."/>
            <person name="Song X.-Z."/>
            <person name="Zhang L."/>
            <person name="Thornton R."/>
            <person name="Coyle M."/>
            <person name="Francisco L."/>
            <person name="Jackson L."/>
            <person name="Javaid M."/>
            <person name="Korchina V."/>
            <person name="Kovar C."/>
            <person name="Mata R."/>
            <person name="Mathew T."/>
            <person name="Ngo R."/>
            <person name="Nguyen L."/>
            <person name="Nguyen N."/>
            <person name="Okwuonu G."/>
            <person name="Ongeri F."/>
            <person name="Pham C."/>
            <person name="Simmons D."/>
            <person name="Wilczek-Boney K."/>
            <person name="Hale W."/>
            <person name="Jakkamsetti A."/>
            <person name="Pham P."/>
            <person name="Ruth R."/>
            <person name="San Lucas F."/>
            <person name="Warren J."/>
            <person name="Zhang J."/>
            <person name="Zhao Z."/>
            <person name="Zhou C."/>
            <person name="Zhu D."/>
            <person name="Lee S."/>
            <person name="Bess C."/>
            <person name="Blankenburg K."/>
            <person name="Forbes L."/>
            <person name="Fu Q."/>
            <person name="Gubbala S."/>
            <person name="Hirani K."/>
            <person name="Jayaseelan J.C."/>
            <person name="Lara F."/>
            <person name="Munidasa M."/>
            <person name="Palculict T."/>
            <person name="Patil S."/>
            <person name="Pu L.-L."/>
            <person name="Saada N."/>
            <person name="Tang L."/>
            <person name="Weissenberger G."/>
            <person name="Zhu Y."/>
            <person name="Hemphill L."/>
            <person name="Shang Y."/>
            <person name="Youmans B."/>
            <person name="Ayvaz T."/>
            <person name="Ross M."/>
            <person name="Santibanez J."/>
            <person name="Aqrawi P."/>
            <person name="Gross S."/>
            <person name="Joshi V."/>
            <person name="Fowler G."/>
            <person name="Nazareth L."/>
            <person name="Reid J."/>
            <person name="Worley K."/>
            <person name="Petrosino J."/>
            <person name="Highlander S."/>
            <person name="Gibbs R."/>
        </authorList>
    </citation>
    <scope>NUCLEOTIDE SEQUENCE [LARGE SCALE GENOMIC DNA]</scope>
    <source>
        <strain evidence="1 2">9715</strain>
    </source>
</reference>
<keyword evidence="2" id="KW-1185">Reference proteome</keyword>
<dbReference type="OrthoDB" id="5464673at2"/>
<dbReference type="Pfam" id="PF14903">
    <property type="entry name" value="WG_beta_rep"/>
    <property type="match status" value="1"/>
</dbReference>
<dbReference type="AlphaFoldDB" id="G4CRN5"/>
<dbReference type="EMBL" id="AGAZ01000061">
    <property type="protein sequence ID" value="EGZ45186.1"/>
    <property type="molecule type" value="Genomic_DNA"/>
</dbReference>
<dbReference type="Proteomes" id="UP000005336">
    <property type="component" value="Unassembled WGS sequence"/>
</dbReference>
<organism evidence="1 2">
    <name type="scientific">Neisseria wadsworthii 9715</name>
    <dbReference type="NCBI Taxonomy" id="1030841"/>
    <lineage>
        <taxon>Bacteria</taxon>
        <taxon>Pseudomonadati</taxon>
        <taxon>Pseudomonadota</taxon>
        <taxon>Betaproteobacteria</taxon>
        <taxon>Neisseriales</taxon>
        <taxon>Neisseriaceae</taxon>
        <taxon>Neisseria</taxon>
    </lineage>
</organism>
<dbReference type="InterPro" id="IPR032774">
    <property type="entry name" value="WG_beta_rep"/>
</dbReference>
<evidence type="ECO:0000313" key="1">
    <source>
        <dbReference type="EMBL" id="EGZ45186.1"/>
    </source>
</evidence>
<gene>
    <name evidence="1" type="ORF">HMPREF9370_1745</name>
</gene>
<sequence length="61" mass="6975">MIVVSHKNKQNKKGVLNRQGRWGVQPEFDEIYLSEEEPSIAVKNAQGWGTYDFSGKQIIQP</sequence>
<accession>G4CRN5</accession>
<name>G4CRN5_9NEIS</name>
<dbReference type="HOGENOM" id="CLU_2917922_0_0_4"/>
<protein>
    <submittedName>
        <fullName evidence="1">KWG repeat domain protein</fullName>
    </submittedName>
</protein>
<comment type="caution">
    <text evidence="1">The sequence shown here is derived from an EMBL/GenBank/DDBJ whole genome shotgun (WGS) entry which is preliminary data.</text>
</comment>
<proteinExistence type="predicted"/>
<evidence type="ECO:0000313" key="2">
    <source>
        <dbReference type="Proteomes" id="UP000005336"/>
    </source>
</evidence>